<organism evidence="2 3">
    <name type="scientific">Gambusia affinis</name>
    <name type="common">Western mosquitofish</name>
    <name type="synonym">Heterandria affinis</name>
    <dbReference type="NCBI Taxonomy" id="33528"/>
    <lineage>
        <taxon>Eukaryota</taxon>
        <taxon>Metazoa</taxon>
        <taxon>Chordata</taxon>
        <taxon>Craniata</taxon>
        <taxon>Vertebrata</taxon>
        <taxon>Euteleostomi</taxon>
        <taxon>Actinopterygii</taxon>
        <taxon>Neopterygii</taxon>
        <taxon>Teleostei</taxon>
        <taxon>Neoteleostei</taxon>
        <taxon>Acanthomorphata</taxon>
        <taxon>Ovalentaria</taxon>
        <taxon>Atherinomorphae</taxon>
        <taxon>Cyprinodontiformes</taxon>
        <taxon>Poeciliidae</taxon>
        <taxon>Poeciliinae</taxon>
        <taxon>Gambusia</taxon>
    </lineage>
</organism>
<comment type="caution">
    <text evidence="2">The sequence shown here is derived from an EMBL/GenBank/DDBJ whole genome shotgun (WGS) entry which is preliminary data.</text>
</comment>
<name>A0A315UWE9_GAMAF</name>
<dbReference type="AlphaFoldDB" id="A0A315UWE9"/>
<dbReference type="EMBL" id="NHOQ01002603">
    <property type="protein sequence ID" value="PWA15678.1"/>
    <property type="molecule type" value="Genomic_DNA"/>
</dbReference>
<sequence length="283" mass="31432">MDEEEHMFTFKMKQIDDVQIYDTKMKGVMVDSGTTKHIVADAAKFKDFNLTFKPQSHILELTDGVRASGTEERHRQSLLERQQWPNCGDDTIPVAQGQSSLAPMELPDSGLAYPLWAQPLTTISAMPNPGVQFASGSAALPGPPLVHMPLPMSLTAMISQPETQVVDPHPQIRDTQQHSGHELDQEPQDHSLAENPEEEPVSPNLLDKLLEDQKRHDEEEDKNSYSSSILVPVVYKNKMLTTCLVSLENVEQEALNLLPCLVWSKPICSSSLAKLHPSSTFSS</sequence>
<evidence type="ECO:0000313" key="2">
    <source>
        <dbReference type="EMBL" id="PWA15678.1"/>
    </source>
</evidence>
<reference evidence="2 3" key="1">
    <citation type="journal article" date="2018" name="G3 (Bethesda)">
        <title>A High-Quality Reference Genome for the Invasive Mosquitofish Gambusia affinis Using a Chicago Library.</title>
        <authorList>
            <person name="Hoffberg S.L."/>
            <person name="Troendle N.J."/>
            <person name="Glenn T.C."/>
            <person name="Mahmud O."/>
            <person name="Louha S."/>
            <person name="Chalopin D."/>
            <person name="Bennetzen J.L."/>
            <person name="Mauricio R."/>
        </authorList>
    </citation>
    <scope>NUCLEOTIDE SEQUENCE [LARGE SCALE GENOMIC DNA]</scope>
    <source>
        <strain evidence="2">NE01/NJP1002.9</strain>
        <tissue evidence="2">Muscle</tissue>
    </source>
</reference>
<proteinExistence type="predicted"/>
<keyword evidence="3" id="KW-1185">Reference proteome</keyword>
<dbReference type="Proteomes" id="UP000250572">
    <property type="component" value="Unassembled WGS sequence"/>
</dbReference>
<accession>A0A315UWE9</accession>
<protein>
    <submittedName>
        <fullName evidence="2">Uncharacterized protein</fullName>
    </submittedName>
</protein>
<evidence type="ECO:0000256" key="1">
    <source>
        <dbReference type="SAM" id="MobiDB-lite"/>
    </source>
</evidence>
<feature type="compositionally biased region" description="Basic and acidic residues" evidence="1">
    <location>
        <begin position="172"/>
        <end position="192"/>
    </location>
</feature>
<feature type="region of interest" description="Disordered" evidence="1">
    <location>
        <begin position="172"/>
        <end position="201"/>
    </location>
</feature>
<evidence type="ECO:0000313" key="3">
    <source>
        <dbReference type="Proteomes" id="UP000250572"/>
    </source>
</evidence>
<gene>
    <name evidence="2" type="ORF">CCH79_00020530</name>
</gene>